<name>A0ABR7JTW1_9FIRM</name>
<protein>
    <submittedName>
        <fullName evidence="1">Uncharacterized protein</fullName>
    </submittedName>
</protein>
<organism evidence="1 2">
    <name type="scientific">Romboutsia faecis</name>
    <dbReference type="NCBI Taxonomy" id="2764597"/>
    <lineage>
        <taxon>Bacteria</taxon>
        <taxon>Bacillati</taxon>
        <taxon>Bacillota</taxon>
        <taxon>Clostridia</taxon>
        <taxon>Peptostreptococcales</taxon>
        <taxon>Peptostreptococcaceae</taxon>
        <taxon>Romboutsia</taxon>
    </lineage>
</organism>
<gene>
    <name evidence="1" type="ORF">H8923_16285</name>
</gene>
<reference evidence="1 2" key="1">
    <citation type="submission" date="2020-08" db="EMBL/GenBank/DDBJ databases">
        <authorList>
            <person name="Liu C."/>
            <person name="Sun Q."/>
        </authorList>
    </citation>
    <scope>NUCLEOTIDE SEQUENCE [LARGE SCALE GENOMIC DNA]</scope>
    <source>
        <strain evidence="1 2">NSJ-18</strain>
    </source>
</reference>
<dbReference type="RefSeq" id="WP_153972948.1">
    <property type="nucleotide sequence ID" value="NZ_JACRWE010000014.1"/>
</dbReference>
<keyword evidence="2" id="KW-1185">Reference proteome</keyword>
<dbReference type="Proteomes" id="UP000609849">
    <property type="component" value="Unassembled WGS sequence"/>
</dbReference>
<evidence type="ECO:0000313" key="2">
    <source>
        <dbReference type="Proteomes" id="UP000609849"/>
    </source>
</evidence>
<proteinExistence type="predicted"/>
<sequence>MIEKLISTNLEDGFFYFQLHNVFIRSKIKRVVGRKTLTKYLIIEFENGNIDIHSKTRVTEIKRPENIFTEFEWCYEIRNDFGEFLGYIGNPLKS</sequence>
<comment type="caution">
    <text evidence="1">The sequence shown here is derived from an EMBL/GenBank/DDBJ whole genome shotgun (WGS) entry which is preliminary data.</text>
</comment>
<evidence type="ECO:0000313" key="1">
    <source>
        <dbReference type="EMBL" id="MBC5998309.1"/>
    </source>
</evidence>
<dbReference type="EMBL" id="JACRWE010000014">
    <property type="protein sequence ID" value="MBC5998309.1"/>
    <property type="molecule type" value="Genomic_DNA"/>
</dbReference>
<accession>A0ABR7JTW1</accession>